<comment type="subcellular location">
    <subcellularLocation>
        <location evidence="1 7">Cell membrane</location>
        <topology evidence="1 7">Multi-pass membrane protein</topology>
    </subcellularLocation>
</comment>
<feature type="domain" description="ABC transmembrane type-1" evidence="8">
    <location>
        <begin position="190"/>
        <end position="382"/>
    </location>
</feature>
<dbReference type="RefSeq" id="WP_345111863.1">
    <property type="nucleotide sequence ID" value="NZ_BAABDH010000021.1"/>
</dbReference>
<dbReference type="InterPro" id="IPR000515">
    <property type="entry name" value="MetI-like"/>
</dbReference>
<evidence type="ECO:0000256" key="2">
    <source>
        <dbReference type="ARBA" id="ARBA00022448"/>
    </source>
</evidence>
<keyword evidence="2 7" id="KW-0813">Transport</keyword>
<comment type="similarity">
    <text evidence="7">Belongs to the binding-protein-dependent transport system permease family.</text>
</comment>
<comment type="caution">
    <text evidence="9">The sequence shown here is derived from an EMBL/GenBank/DDBJ whole genome shotgun (WGS) entry which is preliminary data.</text>
</comment>
<evidence type="ECO:0000256" key="7">
    <source>
        <dbReference type="RuleBase" id="RU363032"/>
    </source>
</evidence>
<evidence type="ECO:0000313" key="9">
    <source>
        <dbReference type="EMBL" id="GAA3929360.1"/>
    </source>
</evidence>
<evidence type="ECO:0000256" key="4">
    <source>
        <dbReference type="ARBA" id="ARBA00022692"/>
    </source>
</evidence>
<feature type="transmembrane region" description="Helical" evidence="7">
    <location>
        <begin position="225"/>
        <end position="248"/>
    </location>
</feature>
<dbReference type="PANTHER" id="PTHR43386">
    <property type="entry name" value="OLIGOPEPTIDE TRANSPORT SYSTEM PERMEASE PROTEIN APPC"/>
    <property type="match status" value="1"/>
</dbReference>
<proteinExistence type="inferred from homology"/>
<evidence type="ECO:0000256" key="5">
    <source>
        <dbReference type="ARBA" id="ARBA00022989"/>
    </source>
</evidence>
<evidence type="ECO:0000259" key="8">
    <source>
        <dbReference type="PROSITE" id="PS50928"/>
    </source>
</evidence>
<feature type="transmembrane region" description="Helical" evidence="7">
    <location>
        <begin position="359"/>
        <end position="382"/>
    </location>
</feature>
<keyword evidence="6 7" id="KW-0472">Membrane</keyword>
<feature type="transmembrane region" description="Helical" evidence="7">
    <location>
        <begin position="36"/>
        <end position="56"/>
    </location>
</feature>
<reference evidence="10" key="1">
    <citation type="journal article" date="2019" name="Int. J. Syst. Evol. Microbiol.">
        <title>The Global Catalogue of Microorganisms (GCM) 10K type strain sequencing project: providing services to taxonomists for standard genome sequencing and annotation.</title>
        <authorList>
            <consortium name="The Broad Institute Genomics Platform"/>
            <consortium name="The Broad Institute Genome Sequencing Center for Infectious Disease"/>
            <person name="Wu L."/>
            <person name="Ma J."/>
        </authorList>
    </citation>
    <scope>NUCLEOTIDE SEQUENCE [LARGE SCALE GENOMIC DNA]</scope>
    <source>
        <strain evidence="10">JCM 17214</strain>
    </source>
</reference>
<dbReference type="Pfam" id="PF12911">
    <property type="entry name" value="OppC_N"/>
    <property type="match status" value="1"/>
</dbReference>
<evidence type="ECO:0000256" key="3">
    <source>
        <dbReference type="ARBA" id="ARBA00022475"/>
    </source>
</evidence>
<accession>A0ABP7MV15</accession>
<feature type="transmembrane region" description="Helical" evidence="7">
    <location>
        <begin position="254"/>
        <end position="273"/>
    </location>
</feature>
<dbReference type="EMBL" id="BAABDH010000021">
    <property type="protein sequence ID" value="GAA3929360.1"/>
    <property type="molecule type" value="Genomic_DNA"/>
</dbReference>
<feature type="transmembrane region" description="Helical" evidence="7">
    <location>
        <begin position="312"/>
        <end position="339"/>
    </location>
</feature>
<gene>
    <name evidence="9" type="ORF">GCM10022406_13540</name>
</gene>
<evidence type="ECO:0000313" key="10">
    <source>
        <dbReference type="Proteomes" id="UP001499909"/>
    </source>
</evidence>
<dbReference type="Proteomes" id="UP001499909">
    <property type="component" value="Unassembled WGS sequence"/>
</dbReference>
<dbReference type="CDD" id="cd06261">
    <property type="entry name" value="TM_PBP2"/>
    <property type="match status" value="1"/>
</dbReference>
<dbReference type="InterPro" id="IPR035906">
    <property type="entry name" value="MetI-like_sf"/>
</dbReference>
<sequence length="397" mass="42454">MAAASVPAAPVVRAVPVARAPGYYVRQRLLQNRPAMLGLGFIGLCVLIALAGYWVLPDNSPDANNGLVQLQKEPPGFTATILRLPRPDSARTADDNMLRTWQRGREPRFRDSPIGSYRFVGDSVRIEPYQNHSALAELPQTLALAAVAGHAGPAAALRQEVEQEHIIRRIYWLGTDKAGRDELSRLLLGTRISLGIGLVAVLISLALGMLVGALAGYLGGWVDSLLLGLMTVVWSIPGIMLVIAISLALDSKGVWTSFVAVGLTMWVDVARVVRGQMLGLREKTFVEAGRVLGLPQSRLIIRHLLPNMTGPLIVIATSNFAAAILLEAGLSFLGLGVQPPAPSWGLMVNEGFQLLGTRAGLWLTLLPGLAISVLVLSFNLLGNGLRDAYDPKTPLGG</sequence>
<feature type="transmembrane region" description="Helical" evidence="7">
    <location>
        <begin position="192"/>
        <end position="218"/>
    </location>
</feature>
<evidence type="ECO:0000256" key="1">
    <source>
        <dbReference type="ARBA" id="ARBA00004651"/>
    </source>
</evidence>
<name>A0ABP7MV15_9BACT</name>
<keyword evidence="5 7" id="KW-1133">Transmembrane helix</keyword>
<dbReference type="InterPro" id="IPR050366">
    <property type="entry name" value="BP-dependent_transpt_permease"/>
</dbReference>
<dbReference type="InterPro" id="IPR025966">
    <property type="entry name" value="OppC_N"/>
</dbReference>
<dbReference type="PANTHER" id="PTHR43386:SF1">
    <property type="entry name" value="D,D-DIPEPTIDE TRANSPORT SYSTEM PERMEASE PROTEIN DDPC-RELATED"/>
    <property type="match status" value="1"/>
</dbReference>
<protein>
    <recommendedName>
        <fullName evidence="8">ABC transmembrane type-1 domain-containing protein</fullName>
    </recommendedName>
</protein>
<dbReference type="Gene3D" id="1.10.3720.10">
    <property type="entry name" value="MetI-like"/>
    <property type="match status" value="1"/>
</dbReference>
<dbReference type="SUPFAM" id="SSF161098">
    <property type="entry name" value="MetI-like"/>
    <property type="match status" value="1"/>
</dbReference>
<evidence type="ECO:0000256" key="6">
    <source>
        <dbReference type="ARBA" id="ARBA00023136"/>
    </source>
</evidence>
<dbReference type="Pfam" id="PF00528">
    <property type="entry name" value="BPD_transp_1"/>
    <property type="match status" value="1"/>
</dbReference>
<organism evidence="9 10">
    <name type="scientific">Hymenobacter algoricola</name>
    <dbReference type="NCBI Taxonomy" id="486267"/>
    <lineage>
        <taxon>Bacteria</taxon>
        <taxon>Pseudomonadati</taxon>
        <taxon>Bacteroidota</taxon>
        <taxon>Cytophagia</taxon>
        <taxon>Cytophagales</taxon>
        <taxon>Hymenobacteraceae</taxon>
        <taxon>Hymenobacter</taxon>
    </lineage>
</organism>
<dbReference type="PROSITE" id="PS50928">
    <property type="entry name" value="ABC_TM1"/>
    <property type="match status" value="1"/>
</dbReference>
<keyword evidence="4 7" id="KW-0812">Transmembrane</keyword>
<keyword evidence="3" id="KW-1003">Cell membrane</keyword>
<keyword evidence="10" id="KW-1185">Reference proteome</keyword>